<sequence length="151" mass="16739">MSCASIIHGKSQDVFISSQPKGATIRVDDKDFGQTPKVLGLPRMGRMDGEPSTKKEYKITLSLEGYMPYETILQRKVDGWFFGNILIGGVIGIVIDAVTGSMYKLTPSQISAQMKMNGANVLNYKKREVFIATILKPDPSWQKIGQIEKLP</sequence>
<protein>
    <recommendedName>
        <fullName evidence="2">PEGA domain-containing protein</fullName>
    </recommendedName>
</protein>
<gene>
    <name evidence="3" type="ORF">GCM10011514_09340</name>
</gene>
<keyword evidence="1" id="KW-1133">Transmembrane helix</keyword>
<dbReference type="EMBL" id="BMKK01000002">
    <property type="protein sequence ID" value="GGD47470.1"/>
    <property type="molecule type" value="Genomic_DNA"/>
</dbReference>
<dbReference type="Proteomes" id="UP000609064">
    <property type="component" value="Unassembled WGS sequence"/>
</dbReference>
<reference evidence="3" key="1">
    <citation type="journal article" date="2014" name="Int. J. Syst. Evol. Microbiol.">
        <title>Complete genome sequence of Corynebacterium casei LMG S-19264T (=DSM 44701T), isolated from a smear-ripened cheese.</title>
        <authorList>
            <consortium name="US DOE Joint Genome Institute (JGI-PGF)"/>
            <person name="Walter F."/>
            <person name="Albersmeier A."/>
            <person name="Kalinowski J."/>
            <person name="Ruckert C."/>
        </authorList>
    </citation>
    <scope>NUCLEOTIDE SEQUENCE</scope>
    <source>
        <strain evidence="3">CGMCC 1.15958</strain>
    </source>
</reference>
<reference evidence="3" key="2">
    <citation type="submission" date="2020-09" db="EMBL/GenBank/DDBJ databases">
        <authorList>
            <person name="Sun Q."/>
            <person name="Zhou Y."/>
        </authorList>
    </citation>
    <scope>NUCLEOTIDE SEQUENCE</scope>
    <source>
        <strain evidence="3">CGMCC 1.15958</strain>
    </source>
</reference>
<feature type="domain" description="PEGA" evidence="2">
    <location>
        <begin position="13"/>
        <end position="38"/>
    </location>
</feature>
<feature type="transmembrane region" description="Helical" evidence="1">
    <location>
        <begin position="80"/>
        <end position="105"/>
    </location>
</feature>
<proteinExistence type="predicted"/>
<keyword evidence="1" id="KW-0472">Membrane</keyword>
<comment type="caution">
    <text evidence="3">The sequence shown here is derived from an EMBL/GenBank/DDBJ whole genome shotgun (WGS) entry which is preliminary data.</text>
</comment>
<keyword evidence="1" id="KW-0812">Transmembrane</keyword>
<dbReference type="Pfam" id="PF08308">
    <property type="entry name" value="PEGA"/>
    <property type="match status" value="1"/>
</dbReference>
<keyword evidence="4" id="KW-1185">Reference proteome</keyword>
<organism evidence="3 4">
    <name type="scientific">Emticicia aquatilis</name>
    <dbReference type="NCBI Taxonomy" id="1537369"/>
    <lineage>
        <taxon>Bacteria</taxon>
        <taxon>Pseudomonadati</taxon>
        <taxon>Bacteroidota</taxon>
        <taxon>Cytophagia</taxon>
        <taxon>Cytophagales</taxon>
        <taxon>Leadbetterellaceae</taxon>
        <taxon>Emticicia</taxon>
    </lineage>
</organism>
<dbReference type="InterPro" id="IPR013229">
    <property type="entry name" value="PEGA"/>
</dbReference>
<evidence type="ECO:0000256" key="1">
    <source>
        <dbReference type="SAM" id="Phobius"/>
    </source>
</evidence>
<dbReference type="AlphaFoldDB" id="A0A917DM13"/>
<evidence type="ECO:0000313" key="3">
    <source>
        <dbReference type="EMBL" id="GGD47470.1"/>
    </source>
</evidence>
<evidence type="ECO:0000259" key="2">
    <source>
        <dbReference type="Pfam" id="PF08308"/>
    </source>
</evidence>
<evidence type="ECO:0000313" key="4">
    <source>
        <dbReference type="Proteomes" id="UP000609064"/>
    </source>
</evidence>
<accession>A0A917DM13</accession>
<name>A0A917DM13_9BACT</name>